<keyword evidence="3" id="KW-1185">Reference proteome</keyword>
<reference evidence="2" key="1">
    <citation type="journal article" date="2019" name="bioRxiv">
        <title>The Genome of the Zebra Mussel, Dreissena polymorpha: A Resource for Invasive Species Research.</title>
        <authorList>
            <person name="McCartney M.A."/>
            <person name="Auch B."/>
            <person name="Kono T."/>
            <person name="Mallez S."/>
            <person name="Zhang Y."/>
            <person name="Obille A."/>
            <person name="Becker A."/>
            <person name="Abrahante J.E."/>
            <person name="Garbe J."/>
            <person name="Badalamenti J.P."/>
            <person name="Herman A."/>
            <person name="Mangelson H."/>
            <person name="Liachko I."/>
            <person name="Sullivan S."/>
            <person name="Sone E.D."/>
            <person name="Koren S."/>
            <person name="Silverstein K.A.T."/>
            <person name="Beckman K.B."/>
            <person name="Gohl D.M."/>
        </authorList>
    </citation>
    <scope>NUCLEOTIDE SEQUENCE</scope>
    <source>
        <strain evidence="2">Duluth1</strain>
        <tissue evidence="2">Whole animal</tissue>
    </source>
</reference>
<protein>
    <submittedName>
        <fullName evidence="2">Uncharacterized protein</fullName>
    </submittedName>
</protein>
<gene>
    <name evidence="2" type="ORF">DPMN_099234</name>
</gene>
<evidence type="ECO:0000313" key="3">
    <source>
        <dbReference type="Proteomes" id="UP000828390"/>
    </source>
</evidence>
<dbReference type="AlphaFoldDB" id="A0A9D4LDJ5"/>
<feature type="region of interest" description="Disordered" evidence="1">
    <location>
        <begin position="1"/>
        <end position="62"/>
    </location>
</feature>
<dbReference type="Proteomes" id="UP000828390">
    <property type="component" value="Unassembled WGS sequence"/>
</dbReference>
<evidence type="ECO:0000313" key="2">
    <source>
        <dbReference type="EMBL" id="KAH3856642.1"/>
    </source>
</evidence>
<feature type="compositionally biased region" description="Basic and acidic residues" evidence="1">
    <location>
        <begin position="25"/>
        <end position="46"/>
    </location>
</feature>
<comment type="caution">
    <text evidence="2">The sequence shown here is derived from an EMBL/GenBank/DDBJ whole genome shotgun (WGS) entry which is preliminary data.</text>
</comment>
<evidence type="ECO:0000256" key="1">
    <source>
        <dbReference type="SAM" id="MobiDB-lite"/>
    </source>
</evidence>
<proteinExistence type="predicted"/>
<sequence>MKLKMDSYNSIFENDINEEQTPVSKQEDKHAEQALSTKKEEDEHTKQAKPCKRKLYEDEGNK</sequence>
<accession>A0A9D4LDJ5</accession>
<reference evidence="2" key="2">
    <citation type="submission" date="2020-11" db="EMBL/GenBank/DDBJ databases">
        <authorList>
            <person name="McCartney M.A."/>
            <person name="Auch B."/>
            <person name="Kono T."/>
            <person name="Mallez S."/>
            <person name="Becker A."/>
            <person name="Gohl D.M."/>
            <person name="Silverstein K.A.T."/>
            <person name="Koren S."/>
            <person name="Bechman K.B."/>
            <person name="Herman A."/>
            <person name="Abrahante J.E."/>
            <person name="Garbe J."/>
        </authorList>
    </citation>
    <scope>NUCLEOTIDE SEQUENCE</scope>
    <source>
        <strain evidence="2">Duluth1</strain>
        <tissue evidence="2">Whole animal</tissue>
    </source>
</reference>
<dbReference type="EMBL" id="JAIWYP010000003">
    <property type="protein sequence ID" value="KAH3856642.1"/>
    <property type="molecule type" value="Genomic_DNA"/>
</dbReference>
<organism evidence="2 3">
    <name type="scientific">Dreissena polymorpha</name>
    <name type="common">Zebra mussel</name>
    <name type="synonym">Mytilus polymorpha</name>
    <dbReference type="NCBI Taxonomy" id="45954"/>
    <lineage>
        <taxon>Eukaryota</taxon>
        <taxon>Metazoa</taxon>
        <taxon>Spiralia</taxon>
        <taxon>Lophotrochozoa</taxon>
        <taxon>Mollusca</taxon>
        <taxon>Bivalvia</taxon>
        <taxon>Autobranchia</taxon>
        <taxon>Heteroconchia</taxon>
        <taxon>Euheterodonta</taxon>
        <taxon>Imparidentia</taxon>
        <taxon>Neoheterodontei</taxon>
        <taxon>Myida</taxon>
        <taxon>Dreissenoidea</taxon>
        <taxon>Dreissenidae</taxon>
        <taxon>Dreissena</taxon>
    </lineage>
</organism>
<name>A0A9D4LDJ5_DREPO</name>